<dbReference type="GeneID" id="6996399"/>
<evidence type="ECO:0000256" key="2">
    <source>
        <dbReference type="ARBA" id="ARBA00023242"/>
    </source>
</evidence>
<reference evidence="4" key="1">
    <citation type="submission" date="2008-06" db="EMBL/GenBank/DDBJ databases">
        <authorList>
            <person name="Lorenzi H."/>
            <person name="Inman J."/>
            <person name="Miller J."/>
            <person name="Schobel S."/>
            <person name="Amedeo P."/>
            <person name="Caler E.V."/>
            <person name="da Silva J."/>
        </authorList>
    </citation>
    <scope>NUCLEOTIDE SEQUENCE [LARGE SCALE GENOMIC DNA]</scope>
    <source>
        <strain evidence="4">RN66</strain>
    </source>
</reference>
<evidence type="ECO:0000313" key="4">
    <source>
        <dbReference type="EMBL" id="EEA07079.1"/>
    </source>
</evidence>
<dbReference type="OMA" id="ISINCEH"/>
<proteinExistence type="predicted"/>
<dbReference type="InterPro" id="IPR003891">
    <property type="entry name" value="Initiation_fac_eIF4g_MI"/>
</dbReference>
<name>B6AFT8_CRYMR</name>
<dbReference type="STRING" id="441375.B6AFT8"/>
<dbReference type="InterPro" id="IPR050781">
    <property type="entry name" value="CWC22_splicing_factor"/>
</dbReference>
<protein>
    <recommendedName>
        <fullName evidence="3">MI domain-containing protein</fullName>
    </recommendedName>
</protein>
<dbReference type="RefSeq" id="XP_002141428.1">
    <property type="nucleotide sequence ID" value="XM_002141392.1"/>
</dbReference>
<dbReference type="GO" id="GO:0042274">
    <property type="term" value="P:ribosomal small subunit biogenesis"/>
    <property type="evidence" value="ECO:0007669"/>
    <property type="project" value="TreeGrafter"/>
</dbReference>
<gene>
    <name evidence="4" type="ORF">CMU_034650</name>
</gene>
<accession>B6AFT8</accession>
<dbReference type="EMBL" id="DS989731">
    <property type="protein sequence ID" value="EEA07079.1"/>
    <property type="molecule type" value="Genomic_DNA"/>
</dbReference>
<keyword evidence="2" id="KW-0539">Nucleus</keyword>
<keyword evidence="5" id="KW-1185">Reference proteome</keyword>
<evidence type="ECO:0000259" key="3">
    <source>
        <dbReference type="PROSITE" id="PS51366"/>
    </source>
</evidence>
<evidence type="ECO:0000256" key="1">
    <source>
        <dbReference type="ARBA" id="ARBA00004123"/>
    </source>
</evidence>
<dbReference type="PROSITE" id="PS51366">
    <property type="entry name" value="MI"/>
    <property type="match status" value="1"/>
</dbReference>
<dbReference type="GO" id="GO:0005730">
    <property type="term" value="C:nucleolus"/>
    <property type="evidence" value="ECO:0007669"/>
    <property type="project" value="TreeGrafter"/>
</dbReference>
<dbReference type="PANTHER" id="PTHR18034">
    <property type="entry name" value="CELL CYCLE CONTROL PROTEIN CWF22-RELATED"/>
    <property type="match status" value="1"/>
</dbReference>
<dbReference type="Proteomes" id="UP000001460">
    <property type="component" value="Unassembled WGS sequence"/>
</dbReference>
<evidence type="ECO:0000313" key="5">
    <source>
        <dbReference type="Proteomes" id="UP000001460"/>
    </source>
</evidence>
<dbReference type="PANTHER" id="PTHR18034:SF4">
    <property type="entry name" value="NUCLEOLAR MIF4G DOMAIN-CONTAINING PROTEIN 1"/>
    <property type="match status" value="1"/>
</dbReference>
<dbReference type="VEuPathDB" id="CryptoDB:CMU_034650"/>
<sequence>MEDLEDNELSILEEKLGISANSFLEVSKSNKRRQALYKSIEEEGIGEDFMGLLDGIISSVKNKRQKIQTKEQIKQTKRTTKQDLIFNNTFDSQEINTDEVSKWHCKYKLKLQGFLNRLSEGNMTIITKGIFETIQNFVKSGIEISINCEHLLNKLRIECITKALNVWEGEEKLKVQKEIDSRLTIIFDIYQWTLVEMFMQNCITQSQSTLSLITVYTCVFGALGGLFRSKHLIEKLMYSINLIYNKTLQQLINCFLTIRNSNEDNEELYHIRFILRHCILVLMTGYRCGYISSSSLLSFIEEGVLYKKYKDEWIYWECLLDNIVILMRGVCSNLKDEQPEVFINISNNIQNLISNIRDPEVKKDDKDFLISKKVLEFCTTPQKLKFILDELEEQCKASLSMRRRSGMIEDQLTIVQNWYSICPLLKPLRTFNNKNINKIPSNIGFLVEYNWLNNLDINLIIMNTGISDQINRFHETFGIEFDTTKVESLYIKDRSKAIKDISESVDEFPTDKLIDLANKMRLSSDIQRSVFIAIMGAHDVLDAIQRLTSLNLAQSKTYIRTSVNVIFLLSLSEKAYNPFYVEIIKNLVNLPSNMSKKFLKEINQCLIQQIGLINSFKIRKILILSQILKECIFAGIVNMKIIRFIPLTDVHSLAGSCGLFLRELILHLLLKQVEDNDDTLATNLIQPVMQMSDIKEAVLFVLQNLILPALGSFPWNNTKITLADVLKLCKKLEIQP</sequence>
<dbReference type="GO" id="GO:0003723">
    <property type="term" value="F:RNA binding"/>
    <property type="evidence" value="ECO:0007669"/>
    <property type="project" value="TreeGrafter"/>
</dbReference>
<dbReference type="AlphaFoldDB" id="B6AFT8"/>
<organism evidence="4 5">
    <name type="scientific">Cryptosporidium muris (strain RN66)</name>
    <dbReference type="NCBI Taxonomy" id="441375"/>
    <lineage>
        <taxon>Eukaryota</taxon>
        <taxon>Sar</taxon>
        <taxon>Alveolata</taxon>
        <taxon>Apicomplexa</taxon>
        <taxon>Conoidasida</taxon>
        <taxon>Coccidia</taxon>
        <taxon>Eucoccidiorida</taxon>
        <taxon>Eimeriorina</taxon>
        <taxon>Cryptosporidiidae</taxon>
        <taxon>Cryptosporidium</taxon>
    </lineage>
</organism>
<dbReference type="OrthoDB" id="10260961at2759"/>
<dbReference type="eggNOG" id="KOG2141">
    <property type="taxonomic scope" value="Eukaryota"/>
</dbReference>
<feature type="domain" description="MI" evidence="3">
    <location>
        <begin position="525"/>
        <end position="647"/>
    </location>
</feature>
<comment type="subcellular location">
    <subcellularLocation>
        <location evidence="1">Nucleus</location>
    </subcellularLocation>
</comment>